<sequence>MNVRRLLGLAATLTACGQRANPGVVTASEFRLVDGGDPLT</sequence>
<accession>A0A0K1Q6L9</accession>
<name>A0A0K1Q6L9_9BACT</name>
<dbReference type="EMBL" id="CP012333">
    <property type="protein sequence ID" value="AKV01359.1"/>
    <property type="molecule type" value="Genomic_DNA"/>
</dbReference>
<protein>
    <recommendedName>
        <fullName evidence="3">Lipoprotein</fullName>
    </recommendedName>
</protein>
<keyword evidence="2" id="KW-1185">Reference proteome</keyword>
<evidence type="ECO:0000313" key="1">
    <source>
        <dbReference type="EMBL" id="AKV01359.1"/>
    </source>
</evidence>
<dbReference type="Proteomes" id="UP000064967">
    <property type="component" value="Chromosome"/>
</dbReference>
<dbReference type="KEGG" id="llu:AKJ09_08022"/>
<gene>
    <name evidence="1" type="ORF">AKJ09_08022</name>
</gene>
<dbReference type="RefSeq" id="WP_275936678.1">
    <property type="nucleotide sequence ID" value="NZ_CP012333.1"/>
</dbReference>
<dbReference type="AlphaFoldDB" id="A0A0K1Q6L9"/>
<proteinExistence type="predicted"/>
<reference evidence="1 2" key="1">
    <citation type="submission" date="2015-08" db="EMBL/GenBank/DDBJ databases">
        <authorList>
            <person name="Babu N.S."/>
            <person name="Beckwith C.J."/>
            <person name="Beseler K.G."/>
            <person name="Brison A."/>
            <person name="Carone J.V."/>
            <person name="Caskin T.P."/>
            <person name="Diamond M."/>
            <person name="Durham M.E."/>
            <person name="Foxe J.M."/>
            <person name="Go M."/>
            <person name="Henderson B.A."/>
            <person name="Jones I.B."/>
            <person name="McGettigan J.A."/>
            <person name="Micheletti S.J."/>
            <person name="Nasrallah M.E."/>
            <person name="Ortiz D."/>
            <person name="Piller C.R."/>
            <person name="Privatt S.R."/>
            <person name="Schneider S.L."/>
            <person name="Sharp S."/>
            <person name="Smith T.C."/>
            <person name="Stanton J.D."/>
            <person name="Ullery H.E."/>
            <person name="Wilson R.J."/>
            <person name="Serrano M.G."/>
            <person name="Buck G."/>
            <person name="Lee V."/>
            <person name="Wang Y."/>
            <person name="Carvalho R."/>
            <person name="Voegtly L."/>
            <person name="Shi R."/>
            <person name="Duckworth R."/>
            <person name="Johnson A."/>
            <person name="Loviza R."/>
            <person name="Walstead R."/>
            <person name="Shah Z."/>
            <person name="Kiflezghi M."/>
            <person name="Wade K."/>
            <person name="Ball S.L."/>
            <person name="Bradley K.W."/>
            <person name="Asai D.J."/>
            <person name="Bowman C.A."/>
            <person name="Russell D.A."/>
            <person name="Pope W.H."/>
            <person name="Jacobs-Sera D."/>
            <person name="Hendrix R.W."/>
            <person name="Hatfull G.F."/>
        </authorList>
    </citation>
    <scope>NUCLEOTIDE SEQUENCE [LARGE SCALE GENOMIC DNA]</scope>
    <source>
        <strain evidence="1 2">DSM 27648</strain>
    </source>
</reference>
<evidence type="ECO:0000313" key="2">
    <source>
        <dbReference type="Proteomes" id="UP000064967"/>
    </source>
</evidence>
<evidence type="ECO:0008006" key="3">
    <source>
        <dbReference type="Google" id="ProtNLM"/>
    </source>
</evidence>
<dbReference type="STRING" id="1391654.AKJ09_08022"/>
<dbReference type="PROSITE" id="PS51257">
    <property type="entry name" value="PROKAR_LIPOPROTEIN"/>
    <property type="match status" value="1"/>
</dbReference>
<organism evidence="1 2">
    <name type="scientific">Labilithrix luteola</name>
    <dbReference type="NCBI Taxonomy" id="1391654"/>
    <lineage>
        <taxon>Bacteria</taxon>
        <taxon>Pseudomonadati</taxon>
        <taxon>Myxococcota</taxon>
        <taxon>Polyangia</taxon>
        <taxon>Polyangiales</taxon>
        <taxon>Labilitrichaceae</taxon>
        <taxon>Labilithrix</taxon>
    </lineage>
</organism>